<evidence type="ECO:0000313" key="1">
    <source>
        <dbReference type="EMBL" id="KXA23050.1"/>
    </source>
</evidence>
<dbReference type="AlphaFoldDB" id="A0A133P3F9"/>
<proteinExistence type="predicted"/>
<evidence type="ECO:0000313" key="2">
    <source>
        <dbReference type="Proteomes" id="UP000070687"/>
    </source>
</evidence>
<sequence>MQKLVLSRLLRNKKIVNKLLKTATYSLCALMCNIATVRNVQVVLSAANSVTHNVNLELSFTQK</sequence>
<protein>
    <submittedName>
        <fullName evidence="1">Uncharacterized protein</fullName>
    </submittedName>
</protein>
<organism evidence="1 2">
    <name type="scientific">Gardnerella vaginalis</name>
    <dbReference type="NCBI Taxonomy" id="2702"/>
    <lineage>
        <taxon>Bacteria</taxon>
        <taxon>Bacillati</taxon>
        <taxon>Actinomycetota</taxon>
        <taxon>Actinomycetes</taxon>
        <taxon>Bifidobacteriales</taxon>
        <taxon>Bifidobacteriaceae</taxon>
        <taxon>Gardnerella</taxon>
    </lineage>
</organism>
<comment type="caution">
    <text evidence="1">The sequence shown here is derived from an EMBL/GenBank/DDBJ whole genome shotgun (WGS) entry which is preliminary data.</text>
</comment>
<gene>
    <name evidence="1" type="ORF">HMPREF3208_00025</name>
</gene>
<name>A0A133P3F9_GARVA</name>
<accession>A0A133P3F9</accession>
<dbReference type="PATRIC" id="fig|2702.100.peg.24"/>
<dbReference type="Proteomes" id="UP000070687">
    <property type="component" value="Unassembled WGS sequence"/>
</dbReference>
<dbReference type="EMBL" id="LRQB01000002">
    <property type="protein sequence ID" value="KXA23050.1"/>
    <property type="molecule type" value="Genomic_DNA"/>
</dbReference>
<reference evidence="1 2" key="1">
    <citation type="submission" date="2016-01" db="EMBL/GenBank/DDBJ databases">
        <authorList>
            <person name="Oliw E.H."/>
        </authorList>
    </citation>
    <scope>NUCLEOTIDE SEQUENCE [LARGE SCALE GENOMIC DNA]</scope>
    <source>
        <strain evidence="1 2">PSS_7772B</strain>
    </source>
</reference>